<feature type="domain" description="NfeD-like C-terminal" evidence="6">
    <location>
        <begin position="83"/>
        <end position="133"/>
    </location>
</feature>
<dbReference type="Gene3D" id="2.40.50.140">
    <property type="entry name" value="Nucleic acid-binding proteins"/>
    <property type="match status" value="1"/>
</dbReference>
<dbReference type="AlphaFoldDB" id="A0A7Z0TAW8"/>
<feature type="transmembrane region" description="Helical" evidence="5">
    <location>
        <begin position="7"/>
        <end position="36"/>
    </location>
</feature>
<dbReference type="EMBL" id="JABMKT010000046">
    <property type="protein sequence ID" value="NYV28430.1"/>
    <property type="molecule type" value="Genomic_DNA"/>
</dbReference>
<feature type="transmembrane region" description="Helical" evidence="5">
    <location>
        <begin position="48"/>
        <end position="68"/>
    </location>
</feature>
<dbReference type="InterPro" id="IPR052165">
    <property type="entry name" value="Membrane_assoc_protease"/>
</dbReference>
<keyword evidence="2 5" id="KW-0812">Transmembrane</keyword>
<name>A0A7Z0TAW8_9FUSO</name>
<evidence type="ECO:0000256" key="5">
    <source>
        <dbReference type="SAM" id="Phobius"/>
    </source>
</evidence>
<dbReference type="PANTHER" id="PTHR33507:SF3">
    <property type="entry name" value="INNER MEMBRANE PROTEIN YBBJ"/>
    <property type="match status" value="1"/>
</dbReference>
<dbReference type="InterPro" id="IPR012340">
    <property type="entry name" value="NA-bd_OB-fold"/>
</dbReference>
<evidence type="ECO:0000256" key="2">
    <source>
        <dbReference type="ARBA" id="ARBA00022692"/>
    </source>
</evidence>
<comment type="caution">
    <text evidence="7">The sequence shown here is derived from an EMBL/GenBank/DDBJ whole genome shotgun (WGS) entry which is preliminary data.</text>
</comment>
<keyword evidence="3 5" id="KW-1133">Transmembrane helix</keyword>
<dbReference type="SUPFAM" id="SSF141322">
    <property type="entry name" value="NfeD domain-like"/>
    <property type="match status" value="1"/>
</dbReference>
<evidence type="ECO:0000256" key="3">
    <source>
        <dbReference type="ARBA" id="ARBA00022989"/>
    </source>
</evidence>
<evidence type="ECO:0000313" key="7">
    <source>
        <dbReference type="EMBL" id="NYV28430.1"/>
    </source>
</evidence>
<keyword evidence="8" id="KW-1185">Reference proteome</keyword>
<evidence type="ECO:0000259" key="6">
    <source>
        <dbReference type="Pfam" id="PF01957"/>
    </source>
</evidence>
<protein>
    <submittedName>
        <fullName evidence="7">NfeD family protein</fullName>
    </submittedName>
</protein>
<dbReference type="InterPro" id="IPR002810">
    <property type="entry name" value="NfeD-like_C"/>
</dbReference>
<keyword evidence="4 5" id="KW-0472">Membrane</keyword>
<reference evidence="7 8" key="1">
    <citation type="submission" date="2020-05" db="EMBL/GenBank/DDBJ databases">
        <title>Streptobacillus felis strain LHL191014123.</title>
        <authorList>
            <person name="Fawzy A."/>
            <person name="Rau J."/>
            <person name="Risse K."/>
            <person name="Schauerte N."/>
            <person name="Geiger C."/>
            <person name="Blom J."/>
            <person name="Imirzalioglu C."/>
            <person name="Falgenhauer J."/>
            <person name="Bach A."/>
            <person name="Herden C."/>
            <person name="Eisenberg T."/>
        </authorList>
    </citation>
    <scope>NUCLEOTIDE SEQUENCE [LARGE SCALE GENOMIC DNA]</scope>
    <source>
        <strain evidence="7 8">LHL191014123</strain>
    </source>
</reference>
<gene>
    <name evidence="7" type="ORF">HP397_06400</name>
</gene>
<accession>A0A7Z0TAW8</accession>
<proteinExistence type="predicted"/>
<comment type="subcellular location">
    <subcellularLocation>
        <location evidence="1">Membrane</location>
        <topology evidence="1">Multi-pass membrane protein</topology>
    </subcellularLocation>
</comment>
<organism evidence="7 8">
    <name type="scientific">Streptobacillus felis</name>
    <dbReference type="NCBI Taxonomy" id="1384509"/>
    <lineage>
        <taxon>Bacteria</taxon>
        <taxon>Fusobacteriati</taxon>
        <taxon>Fusobacteriota</taxon>
        <taxon>Fusobacteriia</taxon>
        <taxon>Fusobacteriales</taxon>
        <taxon>Leptotrichiaceae</taxon>
        <taxon>Streptobacillus</taxon>
    </lineage>
</organism>
<dbReference type="RefSeq" id="WP_180136373.1">
    <property type="nucleotide sequence ID" value="NZ_JABMKT010000046.1"/>
</dbReference>
<sequence length="133" mass="15407">MENVYVWLGLFITFILIEIATYNLVTIWLAFSALIVSLLSIWFDNSPLQIFIFAVLVVIFLLYTRPILNKYFIKDKFHSDFKGHKVVIVDKENGTYIVKFKGSKWNAISNENFNSGDVAYIEGFEGNKILIKK</sequence>
<evidence type="ECO:0000256" key="4">
    <source>
        <dbReference type="ARBA" id="ARBA00023136"/>
    </source>
</evidence>
<dbReference type="Pfam" id="PF01957">
    <property type="entry name" value="NfeD"/>
    <property type="match status" value="1"/>
</dbReference>
<evidence type="ECO:0000313" key="8">
    <source>
        <dbReference type="Proteomes" id="UP000526184"/>
    </source>
</evidence>
<dbReference type="PANTHER" id="PTHR33507">
    <property type="entry name" value="INNER MEMBRANE PROTEIN YBBJ"/>
    <property type="match status" value="1"/>
</dbReference>
<dbReference type="GO" id="GO:0005886">
    <property type="term" value="C:plasma membrane"/>
    <property type="evidence" value="ECO:0007669"/>
    <property type="project" value="TreeGrafter"/>
</dbReference>
<evidence type="ECO:0000256" key="1">
    <source>
        <dbReference type="ARBA" id="ARBA00004141"/>
    </source>
</evidence>
<dbReference type="Proteomes" id="UP000526184">
    <property type="component" value="Unassembled WGS sequence"/>
</dbReference>